<gene>
    <name evidence="1" type="ORF">COV24_04625</name>
</gene>
<name>A0A2H0R9C8_UNCKA</name>
<evidence type="ECO:0008006" key="3">
    <source>
        <dbReference type="Google" id="ProtNLM"/>
    </source>
</evidence>
<organism evidence="1 2">
    <name type="scientific">candidate division WWE3 bacterium CG10_big_fil_rev_8_21_14_0_10_32_10</name>
    <dbReference type="NCBI Taxonomy" id="1975090"/>
    <lineage>
        <taxon>Bacteria</taxon>
        <taxon>Katanobacteria</taxon>
    </lineage>
</organism>
<accession>A0A2H0R9C8</accession>
<dbReference type="Proteomes" id="UP000230214">
    <property type="component" value="Unassembled WGS sequence"/>
</dbReference>
<proteinExistence type="predicted"/>
<comment type="caution">
    <text evidence="1">The sequence shown here is derived from an EMBL/GenBank/DDBJ whole genome shotgun (WGS) entry which is preliminary data.</text>
</comment>
<evidence type="ECO:0000313" key="1">
    <source>
        <dbReference type="EMBL" id="PIR43087.1"/>
    </source>
</evidence>
<dbReference type="AlphaFoldDB" id="A0A2H0R9C8"/>
<evidence type="ECO:0000313" key="2">
    <source>
        <dbReference type="Proteomes" id="UP000230214"/>
    </source>
</evidence>
<reference evidence="1 2" key="1">
    <citation type="submission" date="2017-09" db="EMBL/GenBank/DDBJ databases">
        <title>Depth-based differentiation of microbial function through sediment-hosted aquifers and enrichment of novel symbionts in the deep terrestrial subsurface.</title>
        <authorList>
            <person name="Probst A.J."/>
            <person name="Ladd B."/>
            <person name="Jarett J.K."/>
            <person name="Geller-Mcgrath D.E."/>
            <person name="Sieber C.M."/>
            <person name="Emerson J.B."/>
            <person name="Anantharaman K."/>
            <person name="Thomas B.C."/>
            <person name="Malmstrom R."/>
            <person name="Stieglmeier M."/>
            <person name="Klingl A."/>
            <person name="Woyke T."/>
            <person name="Ryan C.M."/>
            <person name="Banfield J.F."/>
        </authorList>
    </citation>
    <scope>NUCLEOTIDE SEQUENCE [LARGE SCALE GENOMIC DNA]</scope>
    <source>
        <strain evidence="1">CG10_big_fil_rev_8_21_14_0_10_32_10</strain>
    </source>
</reference>
<protein>
    <recommendedName>
        <fullName evidence="3">Dockerin domain-containing protein</fullName>
    </recommendedName>
</protein>
<dbReference type="EMBL" id="PCXU01000039">
    <property type="protein sequence ID" value="PIR43087.1"/>
    <property type="molecule type" value="Genomic_DNA"/>
</dbReference>
<sequence length="263" mass="29246">MRNIRLILVVFVIFAFFASVTHAEDRVIYGGSLNPHYLYEEGFSSIVHGNWIESEDTLLVYKVDPGLEYTHHTSSLNGQSFRCLDTFSLLGTAEHIFVCDIGHMSANDTFEFSVYYQTNRVGVYLNRSQLSWVSAKGAGQQNSASEVRVISTKPGDCNGDQMINEGDIAATASELFDGDSSDWLGVRNGSFRGNPTGCDSKPDHVINTDDLVCTALAVYGYNCSDLTNEEVVKLVRELNPSLLDYVEEQKNEKNLLYLPAITR</sequence>